<gene>
    <name evidence="3" type="ORF">BCR36DRAFT_586899</name>
</gene>
<dbReference type="GO" id="GO:0010181">
    <property type="term" value="F:FMN binding"/>
    <property type="evidence" value="ECO:0007669"/>
    <property type="project" value="TreeGrafter"/>
</dbReference>
<dbReference type="AlphaFoldDB" id="A0A1Y1UYS7"/>
<dbReference type="EMBL" id="MCFH01000057">
    <property type="protein sequence ID" value="ORX42966.1"/>
    <property type="molecule type" value="Genomic_DNA"/>
</dbReference>
<dbReference type="PANTHER" id="PTHR47307">
    <property type="entry name" value="GLUTATHIONE-REGULATED POTASSIUM-EFFLUX SYSTEM ANCILLARY PROTEIN KEFG"/>
    <property type="match status" value="1"/>
</dbReference>
<keyword evidence="1" id="KW-0560">Oxidoreductase</keyword>
<sequence>MTKTLFVIAHPNIKQSIGSKTIIEAFKKLNMDTEYDNIYELYPDYNINVKAEQEKLLKADAIVLQFPFYWYNSPSLLRKWFEDVLEHGFAYGSNGVALKGKKLIVSFTTGAALNSYSESIPGSCTLDDLVKGFQQLANLCGLEWCGFVATGSITYGVSAGSVASDLEKHAKQLADKINA</sequence>
<organism evidence="3 4">
    <name type="scientific">Piromyces finnis</name>
    <dbReference type="NCBI Taxonomy" id="1754191"/>
    <lineage>
        <taxon>Eukaryota</taxon>
        <taxon>Fungi</taxon>
        <taxon>Fungi incertae sedis</taxon>
        <taxon>Chytridiomycota</taxon>
        <taxon>Chytridiomycota incertae sedis</taxon>
        <taxon>Neocallimastigomycetes</taxon>
        <taxon>Neocallimastigales</taxon>
        <taxon>Neocallimastigaceae</taxon>
        <taxon>Piromyces</taxon>
    </lineage>
</organism>
<accession>A0A1Y1UYS7</accession>
<evidence type="ECO:0000313" key="4">
    <source>
        <dbReference type="Proteomes" id="UP000193719"/>
    </source>
</evidence>
<reference evidence="3 4" key="1">
    <citation type="submission" date="2016-08" db="EMBL/GenBank/DDBJ databases">
        <title>Genomes of anaerobic fungi encode conserved fungal cellulosomes for biomass hydrolysis.</title>
        <authorList>
            <consortium name="DOE Joint Genome Institute"/>
            <person name="Haitjema C.H."/>
            <person name="Gilmore S.P."/>
            <person name="Henske J.K."/>
            <person name="Solomon K.V."/>
            <person name="De Groot R."/>
            <person name="Kuo A."/>
            <person name="Mondo S.J."/>
            <person name="Salamov A.A."/>
            <person name="Labutti K."/>
            <person name="Zhao Z."/>
            <person name="Chiniquy J."/>
            <person name="Barry K."/>
            <person name="Brewer H.M."/>
            <person name="Purvine S.O."/>
            <person name="Wright A.T."/>
            <person name="Boxma B."/>
            <person name="Van Alen T."/>
            <person name="Hackstein J.H."/>
            <person name="Baker S.E."/>
            <person name="Grigoriev I.V."/>
            <person name="O'Malley M.A."/>
        </authorList>
    </citation>
    <scope>NUCLEOTIDE SEQUENCE [LARGE SCALE GENOMIC DNA]</scope>
    <source>
        <strain evidence="4">finn</strain>
    </source>
</reference>
<reference evidence="3 4" key="2">
    <citation type="submission" date="2016-08" db="EMBL/GenBank/DDBJ databases">
        <title>Pervasive Adenine N6-methylation of Active Genes in Fungi.</title>
        <authorList>
            <consortium name="DOE Joint Genome Institute"/>
            <person name="Mondo S.J."/>
            <person name="Dannebaum R.O."/>
            <person name="Kuo R.C."/>
            <person name="Labutti K."/>
            <person name="Haridas S."/>
            <person name="Kuo A."/>
            <person name="Salamov A."/>
            <person name="Ahrendt S.R."/>
            <person name="Lipzen A."/>
            <person name="Sullivan W."/>
            <person name="Andreopoulos W.B."/>
            <person name="Clum A."/>
            <person name="Lindquist E."/>
            <person name="Daum C."/>
            <person name="Ramamoorthy G.K."/>
            <person name="Gryganskyi A."/>
            <person name="Culley D."/>
            <person name="Magnuson J.K."/>
            <person name="James T.Y."/>
            <person name="O'Malley M.A."/>
            <person name="Stajich J.E."/>
            <person name="Spatafora J.W."/>
            <person name="Visel A."/>
            <person name="Grigoriev I.V."/>
        </authorList>
    </citation>
    <scope>NUCLEOTIDE SEQUENCE [LARGE SCALE GENOMIC DNA]</scope>
    <source>
        <strain evidence="4">finn</strain>
    </source>
</reference>
<evidence type="ECO:0000259" key="2">
    <source>
        <dbReference type="Pfam" id="PF02525"/>
    </source>
</evidence>
<dbReference type="Proteomes" id="UP000193719">
    <property type="component" value="Unassembled WGS sequence"/>
</dbReference>
<dbReference type="Pfam" id="PF02525">
    <property type="entry name" value="Flavodoxin_2"/>
    <property type="match status" value="1"/>
</dbReference>
<evidence type="ECO:0000256" key="1">
    <source>
        <dbReference type="ARBA" id="ARBA00023002"/>
    </source>
</evidence>
<dbReference type="SUPFAM" id="SSF52218">
    <property type="entry name" value="Flavoproteins"/>
    <property type="match status" value="1"/>
</dbReference>
<dbReference type="GO" id="GO:0009055">
    <property type="term" value="F:electron transfer activity"/>
    <property type="evidence" value="ECO:0007669"/>
    <property type="project" value="TreeGrafter"/>
</dbReference>
<proteinExistence type="predicted"/>
<comment type="caution">
    <text evidence="3">The sequence shown here is derived from an EMBL/GenBank/DDBJ whole genome shotgun (WGS) entry which is preliminary data.</text>
</comment>
<keyword evidence="4" id="KW-1185">Reference proteome</keyword>
<feature type="domain" description="Flavodoxin-like fold" evidence="2">
    <location>
        <begin position="2"/>
        <end position="175"/>
    </location>
</feature>
<dbReference type="GO" id="GO:0003955">
    <property type="term" value="F:NAD(P)H dehydrogenase (quinone) activity"/>
    <property type="evidence" value="ECO:0007669"/>
    <property type="project" value="TreeGrafter"/>
</dbReference>
<dbReference type="InterPro" id="IPR046980">
    <property type="entry name" value="KefG/KefF"/>
</dbReference>
<protein>
    <submittedName>
        <fullName evidence="3">Flavo protein</fullName>
    </submittedName>
</protein>
<dbReference type="InterPro" id="IPR029039">
    <property type="entry name" value="Flavoprotein-like_sf"/>
</dbReference>
<dbReference type="Gene3D" id="3.40.50.360">
    <property type="match status" value="1"/>
</dbReference>
<dbReference type="OrthoDB" id="26889at2759"/>
<name>A0A1Y1UYS7_9FUNG</name>
<evidence type="ECO:0000313" key="3">
    <source>
        <dbReference type="EMBL" id="ORX42966.1"/>
    </source>
</evidence>
<dbReference type="PANTHER" id="PTHR47307:SF1">
    <property type="entry name" value="GLUTATHIONE-REGULATED POTASSIUM-EFFLUX SYSTEM ANCILLARY PROTEIN KEFG"/>
    <property type="match status" value="1"/>
</dbReference>
<dbReference type="InterPro" id="IPR003680">
    <property type="entry name" value="Flavodoxin_fold"/>
</dbReference>